<name>A0A164U226_9CRUS</name>
<comment type="caution">
    <text evidence="1">The sequence shown here is derived from an EMBL/GenBank/DDBJ whole genome shotgun (WGS) entry which is preliminary data.</text>
</comment>
<organism evidence="1 2">
    <name type="scientific">Daphnia magna</name>
    <dbReference type="NCBI Taxonomy" id="35525"/>
    <lineage>
        <taxon>Eukaryota</taxon>
        <taxon>Metazoa</taxon>
        <taxon>Ecdysozoa</taxon>
        <taxon>Arthropoda</taxon>
        <taxon>Crustacea</taxon>
        <taxon>Branchiopoda</taxon>
        <taxon>Diplostraca</taxon>
        <taxon>Cladocera</taxon>
        <taxon>Anomopoda</taxon>
        <taxon>Daphniidae</taxon>
        <taxon>Daphnia</taxon>
    </lineage>
</organism>
<evidence type="ECO:0000313" key="2">
    <source>
        <dbReference type="Proteomes" id="UP000076858"/>
    </source>
</evidence>
<keyword evidence="2" id="KW-1185">Reference proteome</keyword>
<sequence>MYITRYKYSLKKKKQFHCTRKRKKGKGSLVRCNDQHLFHSPAAAAPTRCPKNKTNYSNQTCGSGSSILGIPNFLFFACYFMCQCCTCRISQR</sequence>
<dbReference type="EMBL" id="LRGB01001629">
    <property type="protein sequence ID" value="KZS10985.1"/>
    <property type="molecule type" value="Genomic_DNA"/>
</dbReference>
<proteinExistence type="predicted"/>
<protein>
    <submittedName>
        <fullName evidence="1">Uncharacterized protein</fullName>
    </submittedName>
</protein>
<gene>
    <name evidence="1" type="ORF">APZ42_024417</name>
</gene>
<accession>A0A164U226</accession>
<evidence type="ECO:0000313" key="1">
    <source>
        <dbReference type="EMBL" id="KZS10985.1"/>
    </source>
</evidence>
<reference evidence="1 2" key="1">
    <citation type="submission" date="2016-03" db="EMBL/GenBank/DDBJ databases">
        <title>EvidentialGene: Evidence-directed Construction of Genes on Genomes.</title>
        <authorList>
            <person name="Gilbert D.G."/>
            <person name="Choi J.-H."/>
            <person name="Mockaitis K."/>
            <person name="Colbourne J."/>
            <person name="Pfrender M."/>
        </authorList>
    </citation>
    <scope>NUCLEOTIDE SEQUENCE [LARGE SCALE GENOMIC DNA]</scope>
    <source>
        <strain evidence="1 2">Xinb3</strain>
        <tissue evidence="1">Complete organism</tissue>
    </source>
</reference>
<dbReference type="AlphaFoldDB" id="A0A164U226"/>
<dbReference type="Proteomes" id="UP000076858">
    <property type="component" value="Unassembled WGS sequence"/>
</dbReference>